<evidence type="ECO:0000313" key="2">
    <source>
        <dbReference type="EMBL" id="TBO57530.1"/>
    </source>
</evidence>
<comment type="caution">
    <text evidence="2">The sequence shown here is derived from an EMBL/GenBank/DDBJ whole genome shotgun (WGS) entry which is preliminary data.</text>
</comment>
<evidence type="ECO:0000313" key="3">
    <source>
        <dbReference type="Proteomes" id="UP000292452"/>
    </source>
</evidence>
<dbReference type="RefSeq" id="WP_131124567.1">
    <property type="nucleotide sequence ID" value="NZ_SIXH01000216.1"/>
</dbReference>
<keyword evidence="3" id="KW-1185">Reference proteome</keyword>
<accession>A0A4Q9HTL8</accession>
<name>A0A4Q9HTL8_STRKA</name>
<dbReference type="EMBL" id="SIXH01000216">
    <property type="protein sequence ID" value="TBO57530.1"/>
    <property type="molecule type" value="Genomic_DNA"/>
</dbReference>
<keyword evidence="1" id="KW-0812">Transmembrane</keyword>
<sequence length="109" mass="12729">MRYAHYCESCDARSPHRHDDYEAKRDRDLHRRIAHHRLEPRDRIEEIPGPIHTTASALLSGAAAGARRAARSHGMQQMRQTTYWKQAVRLLWISAVVLFLLSLLLRRHP</sequence>
<reference evidence="2 3" key="1">
    <citation type="submission" date="2019-02" db="EMBL/GenBank/DDBJ databases">
        <title>Draft Genome Sequence of Streptomyces sp. AM-2504, identified by 16S rRNA comparative analysis as a Streptomyces Kasugaensis strain.</title>
        <authorList>
            <person name="Napolioni V."/>
            <person name="Giuliodori A.M."/>
            <person name="Spurio R."/>
            <person name="Fabbretti A."/>
        </authorList>
    </citation>
    <scope>NUCLEOTIDE SEQUENCE [LARGE SCALE GENOMIC DNA]</scope>
    <source>
        <strain evidence="2 3">AM-2504</strain>
    </source>
</reference>
<dbReference type="Proteomes" id="UP000292452">
    <property type="component" value="Unassembled WGS sequence"/>
</dbReference>
<gene>
    <name evidence="2" type="ORF">EYS09_22220</name>
</gene>
<evidence type="ECO:0000256" key="1">
    <source>
        <dbReference type="SAM" id="Phobius"/>
    </source>
</evidence>
<feature type="transmembrane region" description="Helical" evidence="1">
    <location>
        <begin position="87"/>
        <end position="105"/>
    </location>
</feature>
<protein>
    <submittedName>
        <fullName evidence="2">Uncharacterized protein</fullName>
    </submittedName>
</protein>
<organism evidence="2 3">
    <name type="scientific">Streptomyces kasugaensis</name>
    <dbReference type="NCBI Taxonomy" id="1946"/>
    <lineage>
        <taxon>Bacteria</taxon>
        <taxon>Bacillati</taxon>
        <taxon>Actinomycetota</taxon>
        <taxon>Actinomycetes</taxon>
        <taxon>Kitasatosporales</taxon>
        <taxon>Streptomycetaceae</taxon>
        <taxon>Streptomyces</taxon>
    </lineage>
</organism>
<proteinExistence type="predicted"/>
<dbReference type="AlphaFoldDB" id="A0A4Q9HTL8"/>
<keyword evidence="1" id="KW-0472">Membrane</keyword>
<keyword evidence="1" id="KW-1133">Transmembrane helix</keyword>